<feature type="compositionally biased region" description="Basic and acidic residues" evidence="4">
    <location>
        <begin position="354"/>
        <end position="369"/>
    </location>
</feature>
<sequence length="369" mass="39571">MRAPQDAAVGEQASAVEDFGLRPDGQRVSRIAISGHGLSAWVLTHGATLQDLRLAGFPQPLVLGFPTLGPYLAEGLYFGAIVGRYANRIAGGRARIGGRDHQLDRNFLGRHLLHGGADGTGVRNWRLGKVAADAVTMHDRLPDGHMGFPGALDVTVRYAITPGPVLGIEVTAATDAETLCNFAQHSYFNLSGQPTVADHLLRCPAERFTATDADLIPTGETPPVAGTRHDWRQPVRLGERLEAGLIDDNLCLGDVRLPQPRPVAVLSAPGGPVLQLESTEPGLQVYAGDHIRLGAPGLAGLPYRRFAGIALEPQLWPDAPNHPGFPSARLRPGETYRQITRIRLTPAEAEPDGPEGHDRGGESPQRRTR</sequence>
<evidence type="ECO:0000256" key="2">
    <source>
        <dbReference type="ARBA" id="ARBA00023235"/>
    </source>
</evidence>
<keyword evidence="3" id="KW-0119">Carbohydrate metabolism</keyword>
<keyword evidence="2" id="KW-0413">Isomerase</keyword>
<evidence type="ECO:0000313" key="5">
    <source>
        <dbReference type="EMBL" id="PAU96793.1"/>
    </source>
</evidence>
<dbReference type="InterPro" id="IPR011013">
    <property type="entry name" value="Gal_mutarotase_sf_dom"/>
</dbReference>
<dbReference type="SUPFAM" id="SSF74650">
    <property type="entry name" value="Galactose mutarotase-like"/>
    <property type="match status" value="1"/>
</dbReference>
<dbReference type="GO" id="GO:0033499">
    <property type="term" value="P:galactose catabolic process via UDP-galactose, Leloir pathway"/>
    <property type="evidence" value="ECO:0007669"/>
    <property type="project" value="TreeGrafter"/>
</dbReference>
<protein>
    <submittedName>
        <fullName evidence="5">Galactose mutarotase</fullName>
    </submittedName>
</protein>
<dbReference type="Pfam" id="PF01263">
    <property type="entry name" value="Aldose_epim"/>
    <property type="match status" value="1"/>
</dbReference>
<evidence type="ECO:0000313" key="6">
    <source>
        <dbReference type="Proteomes" id="UP000218023"/>
    </source>
</evidence>
<dbReference type="InterPro" id="IPR014718">
    <property type="entry name" value="GH-type_carb-bd"/>
</dbReference>
<dbReference type="Proteomes" id="UP000218023">
    <property type="component" value="Unassembled WGS sequence"/>
</dbReference>
<dbReference type="Gene3D" id="2.70.98.10">
    <property type="match status" value="1"/>
</dbReference>
<comment type="caution">
    <text evidence="5">The sequence shown here is derived from an EMBL/GenBank/DDBJ whole genome shotgun (WGS) entry which is preliminary data.</text>
</comment>
<name>A0A2A2GIR6_9RHOB</name>
<dbReference type="GO" id="GO:0004034">
    <property type="term" value="F:aldose 1-epimerase activity"/>
    <property type="evidence" value="ECO:0007669"/>
    <property type="project" value="TreeGrafter"/>
</dbReference>
<dbReference type="EMBL" id="NSJZ01000010">
    <property type="protein sequence ID" value="PAU96793.1"/>
    <property type="molecule type" value="Genomic_DNA"/>
</dbReference>
<dbReference type="OrthoDB" id="9779408at2"/>
<organism evidence="5 6">
    <name type="scientific">Paracoccus salipaludis</name>
    <dbReference type="NCBI Taxonomy" id="2032623"/>
    <lineage>
        <taxon>Bacteria</taxon>
        <taxon>Pseudomonadati</taxon>
        <taxon>Pseudomonadota</taxon>
        <taxon>Alphaproteobacteria</taxon>
        <taxon>Rhodobacterales</taxon>
        <taxon>Paracoccaceae</taxon>
        <taxon>Paracoccus</taxon>
    </lineage>
</organism>
<evidence type="ECO:0000256" key="3">
    <source>
        <dbReference type="ARBA" id="ARBA00023277"/>
    </source>
</evidence>
<dbReference type="PANTHER" id="PTHR10091:SF0">
    <property type="entry name" value="GALACTOSE MUTAROTASE"/>
    <property type="match status" value="1"/>
</dbReference>
<dbReference type="RefSeq" id="WP_095640583.1">
    <property type="nucleotide sequence ID" value="NZ_NSJZ01000010.1"/>
</dbReference>
<gene>
    <name evidence="5" type="ORF">CK240_11985</name>
</gene>
<feature type="region of interest" description="Disordered" evidence="4">
    <location>
        <begin position="344"/>
        <end position="369"/>
    </location>
</feature>
<dbReference type="GO" id="GO:0030246">
    <property type="term" value="F:carbohydrate binding"/>
    <property type="evidence" value="ECO:0007669"/>
    <property type="project" value="InterPro"/>
</dbReference>
<reference evidence="5 6" key="1">
    <citation type="submission" date="2017-09" db="EMBL/GenBank/DDBJ databases">
        <title>Paracoccus alkalisoli sp. nov., isolated from saline alkaline soil.</title>
        <authorList>
            <person name="Dong X."/>
            <person name="Zhang G."/>
        </authorList>
    </citation>
    <scope>NUCLEOTIDE SEQUENCE [LARGE SCALE GENOMIC DNA]</scope>
    <source>
        <strain evidence="5 6">WN007</strain>
    </source>
</reference>
<keyword evidence="6" id="KW-1185">Reference proteome</keyword>
<dbReference type="InterPro" id="IPR008183">
    <property type="entry name" value="Aldose_1/G6P_1-epimerase"/>
</dbReference>
<comment type="similarity">
    <text evidence="1">Belongs to the aldose epimerase family.</text>
</comment>
<dbReference type="GO" id="GO:0006006">
    <property type="term" value="P:glucose metabolic process"/>
    <property type="evidence" value="ECO:0007669"/>
    <property type="project" value="TreeGrafter"/>
</dbReference>
<dbReference type="PANTHER" id="PTHR10091">
    <property type="entry name" value="ALDOSE-1-EPIMERASE"/>
    <property type="match status" value="1"/>
</dbReference>
<proteinExistence type="inferred from homology"/>
<dbReference type="CDD" id="cd09019">
    <property type="entry name" value="galactose_mutarotase_like"/>
    <property type="match status" value="1"/>
</dbReference>
<evidence type="ECO:0000256" key="1">
    <source>
        <dbReference type="ARBA" id="ARBA00006206"/>
    </source>
</evidence>
<dbReference type="InterPro" id="IPR047215">
    <property type="entry name" value="Galactose_mutarotase-like"/>
</dbReference>
<accession>A0A2A2GIR6</accession>
<evidence type="ECO:0000256" key="4">
    <source>
        <dbReference type="SAM" id="MobiDB-lite"/>
    </source>
</evidence>
<dbReference type="AlphaFoldDB" id="A0A2A2GIR6"/>